<dbReference type="KEGG" id="orz:FNH13_01065"/>
<dbReference type="Pfam" id="PF22679">
    <property type="entry name" value="T1R_D3-like"/>
    <property type="match status" value="1"/>
</dbReference>
<dbReference type="AlphaFoldDB" id="A0A516G6D2"/>
<accession>A0A516G6D2</accession>
<keyword evidence="2" id="KW-0255">Endonuclease</keyword>
<dbReference type="Gene3D" id="3.90.1570.50">
    <property type="match status" value="1"/>
</dbReference>
<dbReference type="CDD" id="cd22332">
    <property type="entry name" value="HsdR_N"/>
    <property type="match status" value="1"/>
</dbReference>
<dbReference type="InterPro" id="IPR027417">
    <property type="entry name" value="P-loop_NTPase"/>
</dbReference>
<dbReference type="GO" id="GO:0009035">
    <property type="term" value="F:type I site-specific deoxyribonuclease activity"/>
    <property type="evidence" value="ECO:0007669"/>
    <property type="project" value="UniProtKB-EC"/>
</dbReference>
<keyword evidence="2" id="KW-0378">Hydrolase</keyword>
<organism evidence="2 3">
    <name type="scientific">Ornithinimicrobium ciconiae</name>
    <dbReference type="NCBI Taxonomy" id="2594265"/>
    <lineage>
        <taxon>Bacteria</taxon>
        <taxon>Bacillati</taxon>
        <taxon>Actinomycetota</taxon>
        <taxon>Actinomycetes</taxon>
        <taxon>Micrococcales</taxon>
        <taxon>Ornithinimicrobiaceae</taxon>
        <taxon>Ornithinimicrobium</taxon>
    </lineage>
</organism>
<protein>
    <submittedName>
        <fullName evidence="2">Type I restriction endonuclease subunit R</fullName>
    </submittedName>
</protein>
<keyword evidence="2" id="KW-0540">Nuclease</keyword>
<reference evidence="2 3" key="1">
    <citation type="submission" date="2019-07" db="EMBL/GenBank/DDBJ databases">
        <title>complete genome sequencing of Ornithinimicrobium sp. H23M54.</title>
        <authorList>
            <person name="Bae J.-W."/>
            <person name="Lee S.-Y."/>
        </authorList>
    </citation>
    <scope>NUCLEOTIDE SEQUENCE [LARGE SCALE GENOMIC DNA]</scope>
    <source>
        <strain evidence="2 3">H23M54</strain>
    </source>
</reference>
<dbReference type="GO" id="GO:0003677">
    <property type="term" value="F:DNA binding"/>
    <property type="evidence" value="ECO:0007669"/>
    <property type="project" value="UniProtKB-KW"/>
</dbReference>
<evidence type="ECO:0000313" key="3">
    <source>
        <dbReference type="Proteomes" id="UP000315395"/>
    </source>
</evidence>
<sequence length="1032" mass="115227">MAVEHERQLEDELCDYLGRHGWTYAPGATGYDKKRALWPDDLFAWLEATQPETLAVVVKNDKDRERLLDRLAESLDRPLDAGGGTLAALRYGFKFTKQLDLCQFRPAESMNPTTTARYAQNRLRVARQVYYSENKTDSIDLVFFVNGLPVATAELKSEFQQDVHEAIRQYRHDRPPVDRKTRRREPLLAPGHRALVHFAVDNAEVYMTTRLAGPETRFLPFNRGNAGHAGNPPNPYGAATAYLWEEVLARDTWLNILGKFMHVQVTKRKDPATGRVSRSSSVIFPRYHQHDAVTKLLADAKGNGPGQRYLVQHSAGSGKTNSIAWLSHQLSTLHDVQSGKVFDSVLVITDRTVLDDQLQDAIYQIDHKRGVVLPIGQGTDSDFAKRFASKSQALTEALTTGGAIIVVTIQTVPFALEAIRESKALAGKRFAVIIDEAHSSQTGESANKLRQTLSGKVLDDVADEDGTVGVDDLVRLELEGRGALPNVSFFAFTATPKGKTLQMFGTSDTGEEVDKRPFHLYSMQQAIEEGFILDVLQNYTTYRTAFRLVHGGQDYDSETVDKSKAMKSVMQWVKLHPYNISQKVAIIVEHFRANVAPLLDGNAKAMVVTDSRKSAVRYKLAMDKYIAEHHLTDVATLVAFSGSVDDPESGPKEFTEHSMNTDLRGRTIPEALGTAEYQVLIVANKYQTGFDQPLLCAMYVDKRLDGVQCVQTLSRLNRTYPGKTTYVLDFVNRAEDVLAAFKVYYEGAYLTEASDPNIVFDQWDKLAGVGLFDDVDVDACAKAYWGDGSTKPTQGRLSAALAPVKEQFNTAYRRALHTRDDDETDRLDTFRRDLRTFVSTYDFLAAIVDYDDVELEKRATFARLLAEALKDSNRHEETIDLSDVTLTHHALHKQPEQELDLGTGQAEGLASVLAAGSRGRHESDLVPWSEVLAHINTLFDGDGLSDGDQVSAVETVLRKMLENEDLRAQAVANNKPDFFSGPDLWHTIQEVIVEATDSQQRGLERLAADRSREEILTIMGMMKLWETLRESA</sequence>
<dbReference type="PANTHER" id="PTHR42927:SF1">
    <property type="entry name" value="HELICASE SUPERFAMILY 1 AND 2 DOMAIN-CONTAINING PROTEIN"/>
    <property type="match status" value="1"/>
</dbReference>
<dbReference type="REBASE" id="353706">
    <property type="entry name" value="OspM54IP"/>
</dbReference>
<dbReference type="Pfam" id="PF04313">
    <property type="entry name" value="HSDR_N"/>
    <property type="match status" value="1"/>
</dbReference>
<dbReference type="SMART" id="SM00487">
    <property type="entry name" value="DEXDc"/>
    <property type="match status" value="1"/>
</dbReference>
<dbReference type="GO" id="GO:0005524">
    <property type="term" value="F:ATP binding"/>
    <property type="evidence" value="ECO:0007669"/>
    <property type="project" value="UniProtKB-KW"/>
</dbReference>
<dbReference type="PANTHER" id="PTHR42927">
    <property type="entry name" value="HELICASE SUPERFAMILY 1 AND 2 DOMAIN-CONTAINING PROTEIN"/>
    <property type="match status" value="1"/>
</dbReference>
<name>A0A516G6D2_9MICO</name>
<dbReference type="InterPro" id="IPR055180">
    <property type="entry name" value="HsdR_RecA-like_helicase_dom_2"/>
</dbReference>
<dbReference type="InterPro" id="IPR040980">
    <property type="entry name" value="SWI2_SNF2"/>
</dbReference>
<dbReference type="Pfam" id="PF18766">
    <property type="entry name" value="SWI2_SNF2"/>
    <property type="match status" value="1"/>
</dbReference>
<keyword evidence="3" id="KW-1185">Reference proteome</keyword>
<dbReference type="SUPFAM" id="SSF52540">
    <property type="entry name" value="P-loop containing nucleoside triphosphate hydrolases"/>
    <property type="match status" value="1"/>
</dbReference>
<evidence type="ECO:0000259" key="1">
    <source>
        <dbReference type="SMART" id="SM00487"/>
    </source>
</evidence>
<gene>
    <name evidence="2" type="ORF">FNH13_01065</name>
</gene>
<feature type="domain" description="Helicase ATP-binding" evidence="1">
    <location>
        <begin position="281"/>
        <end position="521"/>
    </location>
</feature>
<dbReference type="InterPro" id="IPR014001">
    <property type="entry name" value="Helicase_ATP-bd"/>
</dbReference>
<dbReference type="Proteomes" id="UP000315395">
    <property type="component" value="Chromosome"/>
</dbReference>
<dbReference type="RefSeq" id="WP_143781743.1">
    <property type="nucleotide sequence ID" value="NZ_CP041616.1"/>
</dbReference>
<dbReference type="EMBL" id="CP041616">
    <property type="protein sequence ID" value="QDO87084.1"/>
    <property type="molecule type" value="Genomic_DNA"/>
</dbReference>
<dbReference type="Gene3D" id="3.40.50.300">
    <property type="entry name" value="P-loop containing nucleotide triphosphate hydrolases"/>
    <property type="match status" value="2"/>
</dbReference>
<dbReference type="GO" id="GO:0009307">
    <property type="term" value="P:DNA restriction-modification system"/>
    <property type="evidence" value="ECO:0007669"/>
    <property type="project" value="UniProtKB-KW"/>
</dbReference>
<evidence type="ECO:0000313" key="2">
    <source>
        <dbReference type="EMBL" id="QDO87084.1"/>
    </source>
</evidence>
<dbReference type="OrthoDB" id="9758243at2"/>
<proteinExistence type="predicted"/>
<dbReference type="InterPro" id="IPR007409">
    <property type="entry name" value="Restrct_endonuc_type1_HsdR_N"/>
</dbReference>